<dbReference type="Gene3D" id="3.40.50.1820">
    <property type="entry name" value="alpha/beta hydrolase"/>
    <property type="match status" value="1"/>
</dbReference>
<dbReference type="SUPFAM" id="SSF53474">
    <property type="entry name" value="alpha/beta-Hydrolases"/>
    <property type="match status" value="1"/>
</dbReference>
<dbReference type="OrthoDB" id="6846267at2759"/>
<feature type="domain" description="Carboxylesterase type B" evidence="1">
    <location>
        <begin position="2"/>
        <end position="440"/>
    </location>
</feature>
<feature type="non-terminal residue" evidence="2">
    <location>
        <position position="446"/>
    </location>
</feature>
<dbReference type="InterPro" id="IPR019819">
    <property type="entry name" value="Carboxylesterase_B_CS"/>
</dbReference>
<gene>
    <name evidence="2" type="ORF">BCV69DRAFT_242977</name>
</gene>
<dbReference type="STRING" id="1684307.A0A316UFD8"/>
<dbReference type="Pfam" id="PF00135">
    <property type="entry name" value="COesterase"/>
    <property type="match status" value="1"/>
</dbReference>
<dbReference type="EMBL" id="KZ819321">
    <property type="protein sequence ID" value="PWN23648.1"/>
    <property type="molecule type" value="Genomic_DNA"/>
</dbReference>
<name>A0A316UFD8_9BASI</name>
<dbReference type="GeneID" id="37011783"/>
<evidence type="ECO:0000259" key="1">
    <source>
        <dbReference type="Pfam" id="PF00135"/>
    </source>
</evidence>
<dbReference type="AlphaFoldDB" id="A0A316UFD8"/>
<organism evidence="2 3">
    <name type="scientific">Pseudomicrostroma glucosiphilum</name>
    <dbReference type="NCBI Taxonomy" id="1684307"/>
    <lineage>
        <taxon>Eukaryota</taxon>
        <taxon>Fungi</taxon>
        <taxon>Dikarya</taxon>
        <taxon>Basidiomycota</taxon>
        <taxon>Ustilaginomycotina</taxon>
        <taxon>Exobasidiomycetes</taxon>
        <taxon>Microstromatales</taxon>
        <taxon>Microstromatales incertae sedis</taxon>
        <taxon>Pseudomicrostroma</taxon>
    </lineage>
</organism>
<evidence type="ECO:0000313" key="2">
    <source>
        <dbReference type="EMBL" id="PWN23648.1"/>
    </source>
</evidence>
<dbReference type="InterPro" id="IPR002018">
    <property type="entry name" value="CarbesteraseB"/>
</dbReference>
<dbReference type="Proteomes" id="UP000245942">
    <property type="component" value="Unassembled WGS sequence"/>
</dbReference>
<keyword evidence="2" id="KW-0378">Hydrolase</keyword>
<sequence>KAHRYAGVPYALPPLGALRFTKPQPLPANFRYGSTGRSDFTSFASVCYQPTNYSAEPAEGQPQPPVPEQTEDCLYLNIWTPVAKAPPQGWPILFSIHGGWLQSGSAHQDPNADYSDLLAPREEGGAGFECIIVSPAYRLNIFGFLASDQLDTKSGKANFGFWDQRLALEWTVHNARSLGANADEITVTGISAGAQSAHAQLLYEFCRARVDASYRPHIKRCVFRSGSAMLPCKTLDEVAPQMEELCNQLGISVHDDLQRVAALRKVPASELVAVIPDMKMHTFRAVQDGGVAHGGFVDSDWGERTKDGSFAAWCNAENISFAFGELSDEAQEYRLVNAPSSHPLKQDLFLQLHNYYPAAVVEHLMGSYDIPGDAIKDLEVWADVFGLITADAQIYTAQRLLENYLRSLPPSRVLRYRIERRAALVDDSHPKEKGVFHGTDGVIFGF</sequence>
<protein>
    <submittedName>
        <fullName evidence="2">Alpha/beta-hydrolase</fullName>
    </submittedName>
</protein>
<reference evidence="2 3" key="1">
    <citation type="journal article" date="2018" name="Mol. Biol. Evol.">
        <title>Broad Genomic Sampling Reveals a Smut Pathogenic Ancestry of the Fungal Clade Ustilaginomycotina.</title>
        <authorList>
            <person name="Kijpornyongpan T."/>
            <person name="Mondo S.J."/>
            <person name="Barry K."/>
            <person name="Sandor L."/>
            <person name="Lee J."/>
            <person name="Lipzen A."/>
            <person name="Pangilinan J."/>
            <person name="LaButti K."/>
            <person name="Hainaut M."/>
            <person name="Henrissat B."/>
            <person name="Grigoriev I.V."/>
            <person name="Spatafora J.W."/>
            <person name="Aime M.C."/>
        </authorList>
    </citation>
    <scope>NUCLEOTIDE SEQUENCE [LARGE SCALE GENOMIC DNA]</scope>
    <source>
        <strain evidence="2 3">MCA 4718</strain>
    </source>
</reference>
<keyword evidence="3" id="KW-1185">Reference proteome</keyword>
<dbReference type="GO" id="GO:0016787">
    <property type="term" value="F:hydrolase activity"/>
    <property type="evidence" value="ECO:0007669"/>
    <property type="project" value="UniProtKB-KW"/>
</dbReference>
<accession>A0A316UFD8</accession>
<dbReference type="PROSITE" id="PS00941">
    <property type="entry name" value="CARBOXYLESTERASE_B_2"/>
    <property type="match status" value="1"/>
</dbReference>
<dbReference type="PANTHER" id="PTHR43142">
    <property type="entry name" value="CARBOXYLIC ESTER HYDROLASE"/>
    <property type="match status" value="1"/>
</dbReference>
<dbReference type="PANTHER" id="PTHR43142:SF8">
    <property type="entry name" value="CARBOXYLIC ESTER HYDROLASE"/>
    <property type="match status" value="1"/>
</dbReference>
<dbReference type="RefSeq" id="XP_025350808.1">
    <property type="nucleotide sequence ID" value="XM_025490049.1"/>
</dbReference>
<proteinExistence type="predicted"/>
<dbReference type="InterPro" id="IPR029058">
    <property type="entry name" value="AB_hydrolase_fold"/>
</dbReference>
<feature type="non-terminal residue" evidence="2">
    <location>
        <position position="1"/>
    </location>
</feature>
<evidence type="ECO:0000313" key="3">
    <source>
        <dbReference type="Proteomes" id="UP000245942"/>
    </source>
</evidence>